<dbReference type="RefSeq" id="WP_072597333.1">
    <property type="nucleotide sequence ID" value="NZ_CP018221.1"/>
</dbReference>
<reference evidence="3" key="1">
    <citation type="submission" date="2016-11" db="EMBL/GenBank/DDBJ databases">
        <title>Complete Genome Sequence of alachlor-degrading Sphingomonas sp. strain JJ-A5.</title>
        <authorList>
            <person name="Lee H."/>
            <person name="Ka J.-O."/>
        </authorList>
    </citation>
    <scope>NUCLEOTIDE SEQUENCE [LARGE SCALE GENOMIC DNA]</scope>
    <source>
        <strain evidence="3">JJ-A5</strain>
    </source>
</reference>
<feature type="domain" description="Bbp19-like phage" evidence="1">
    <location>
        <begin position="35"/>
        <end position="94"/>
    </location>
</feature>
<dbReference type="EMBL" id="CP018221">
    <property type="protein sequence ID" value="API59633.1"/>
    <property type="molecule type" value="Genomic_DNA"/>
</dbReference>
<dbReference type="AlphaFoldDB" id="A0A1L3ZVI1"/>
<proteinExistence type="predicted"/>
<keyword evidence="3" id="KW-1185">Reference proteome</keyword>
<dbReference type="InterPro" id="IPR057447">
    <property type="entry name" value="Bbp19-like_phage"/>
</dbReference>
<sequence>MSDFDPFDIQGQEQDDAARAARAELLASTEAGDVKWLMADLRGRRMVRRLLEQAGVFRSSFNGEALGTAFREGERNIGLRLLALVTEHAPERLVDVLTGKDQNG</sequence>
<evidence type="ECO:0000259" key="1">
    <source>
        <dbReference type="Pfam" id="PF25181"/>
    </source>
</evidence>
<evidence type="ECO:0000313" key="3">
    <source>
        <dbReference type="Proteomes" id="UP000182063"/>
    </source>
</evidence>
<name>A0A1L3ZVI1_9SPHN</name>
<dbReference type="KEGG" id="sphj:BSL82_10145"/>
<organism evidence="2 3">
    <name type="scientific">Tardibacter chloracetimidivorans</name>
    <dbReference type="NCBI Taxonomy" id="1921510"/>
    <lineage>
        <taxon>Bacteria</taxon>
        <taxon>Pseudomonadati</taxon>
        <taxon>Pseudomonadota</taxon>
        <taxon>Alphaproteobacteria</taxon>
        <taxon>Sphingomonadales</taxon>
        <taxon>Sphingomonadaceae</taxon>
        <taxon>Tardibacter</taxon>
    </lineage>
</organism>
<dbReference type="OrthoDB" id="7271057at2"/>
<accession>A0A1L3ZVI1</accession>
<dbReference type="Proteomes" id="UP000182063">
    <property type="component" value="Chromosome"/>
</dbReference>
<gene>
    <name evidence="2" type="ORF">BSL82_10145</name>
</gene>
<dbReference type="STRING" id="1921510.BSL82_10145"/>
<dbReference type="Pfam" id="PF25181">
    <property type="entry name" value="Phage_Bbp19"/>
    <property type="match status" value="1"/>
</dbReference>
<protein>
    <recommendedName>
        <fullName evidence="1">Bbp19-like phage domain-containing protein</fullName>
    </recommendedName>
</protein>
<evidence type="ECO:0000313" key="2">
    <source>
        <dbReference type="EMBL" id="API59633.1"/>
    </source>
</evidence>